<evidence type="ECO:0000313" key="2">
    <source>
        <dbReference type="EMBL" id="NHR04502.1"/>
    </source>
</evidence>
<dbReference type="RefSeq" id="WP_166451012.1">
    <property type="nucleotide sequence ID" value="NZ_JAAOMA010000004.1"/>
</dbReference>
<dbReference type="Proteomes" id="UP001515641">
    <property type="component" value="Unassembled WGS sequence"/>
</dbReference>
<comment type="caution">
    <text evidence="2">The sequence shown here is derived from an EMBL/GenBank/DDBJ whole genome shotgun (WGS) entry which is preliminary data.</text>
</comment>
<protein>
    <submittedName>
        <fullName evidence="2">Uncharacterized protein</fullName>
    </submittedName>
</protein>
<keyword evidence="3" id="KW-1185">Reference proteome</keyword>
<feature type="transmembrane region" description="Helical" evidence="1">
    <location>
        <begin position="119"/>
        <end position="137"/>
    </location>
</feature>
<evidence type="ECO:0000256" key="1">
    <source>
        <dbReference type="SAM" id="Phobius"/>
    </source>
</evidence>
<keyword evidence="1" id="KW-1133">Transmembrane helix</keyword>
<gene>
    <name evidence="2" type="ORF">HA052_04765</name>
</gene>
<accession>A0ABX0LAV4</accession>
<dbReference type="EMBL" id="JAAOMA010000004">
    <property type="protein sequence ID" value="NHR04502.1"/>
    <property type="molecule type" value="Genomic_DNA"/>
</dbReference>
<feature type="transmembrane region" description="Helical" evidence="1">
    <location>
        <begin position="58"/>
        <end position="81"/>
    </location>
</feature>
<evidence type="ECO:0000313" key="3">
    <source>
        <dbReference type="Proteomes" id="UP001515641"/>
    </source>
</evidence>
<keyword evidence="1" id="KW-0472">Membrane</keyword>
<organism evidence="2 3">
    <name type="scientific">Chromobacterium fluminis</name>
    <dbReference type="NCBI Taxonomy" id="3044269"/>
    <lineage>
        <taxon>Bacteria</taxon>
        <taxon>Pseudomonadati</taxon>
        <taxon>Pseudomonadota</taxon>
        <taxon>Betaproteobacteria</taxon>
        <taxon>Neisseriales</taxon>
        <taxon>Chromobacteriaceae</taxon>
        <taxon>Chromobacterium</taxon>
    </lineage>
</organism>
<keyword evidence="1" id="KW-0812">Transmembrane</keyword>
<feature type="transmembrane region" description="Helical" evidence="1">
    <location>
        <begin position="93"/>
        <end position="113"/>
    </location>
</feature>
<reference evidence="2 3" key="1">
    <citation type="submission" date="2020-03" db="EMBL/GenBank/DDBJ databases">
        <title>Draft genome sequence of environmentally isolated cultures.</title>
        <authorList>
            <person name="Wilson H.S."/>
            <person name="De Leon M.E."/>
        </authorList>
    </citation>
    <scope>NUCLEOTIDE SEQUENCE [LARGE SCALE GENOMIC DNA]</scope>
    <source>
        <strain evidence="2 3">HSC-31F16</strain>
    </source>
</reference>
<proteinExistence type="predicted"/>
<sequence length="147" mass="15999">MHKIFVMQSTAQTLYRGLRVEGKLLGLFSAIKFNLLILKEPPKQHMQTTKVKERDMNVLSYVPMANWAAPMVFVLAHVVALRTKSKTVIGITVSVRGLATLVALAAAVGALYFSSVKLTLSEGILAALGWVAMGWFAPKLTEDQGLG</sequence>
<name>A0ABX0LAV4_9NEIS</name>